<dbReference type="VEuPathDB" id="FungiDB:MAPG_02311"/>
<dbReference type="Pfam" id="PF14617">
    <property type="entry name" value="CMS1"/>
    <property type="match status" value="1"/>
</dbReference>
<evidence type="ECO:0000313" key="2">
    <source>
        <dbReference type="EMBL" id="KLU83246.1"/>
    </source>
</evidence>
<reference evidence="3" key="4">
    <citation type="journal article" date="2015" name="G3 (Bethesda)">
        <title>Genome sequences of three phytopathogenic species of the Magnaporthaceae family of fungi.</title>
        <authorList>
            <person name="Okagaki L.H."/>
            <person name="Nunes C.C."/>
            <person name="Sailsbery J."/>
            <person name="Clay B."/>
            <person name="Brown D."/>
            <person name="John T."/>
            <person name="Oh Y."/>
            <person name="Young N."/>
            <person name="Fitzgerald M."/>
            <person name="Haas B.J."/>
            <person name="Zeng Q."/>
            <person name="Young S."/>
            <person name="Adiconis X."/>
            <person name="Fan L."/>
            <person name="Levin J.Z."/>
            <person name="Mitchell T.K."/>
            <person name="Okubara P.A."/>
            <person name="Farman M.L."/>
            <person name="Kohn L.M."/>
            <person name="Birren B."/>
            <person name="Ma L.-J."/>
            <person name="Dean R.A."/>
        </authorList>
    </citation>
    <scope>NUCLEOTIDE SEQUENCE</scope>
    <source>
        <strain evidence="3">ATCC 64411 / 73-15</strain>
    </source>
</reference>
<dbReference type="EnsemblFungi" id="MAPG_02311T0">
    <property type="protein sequence ID" value="MAPG_02311T0"/>
    <property type="gene ID" value="MAPG_02311"/>
</dbReference>
<dbReference type="SUPFAM" id="SSF52540">
    <property type="entry name" value="P-loop containing nucleoside triphosphate hydrolases"/>
    <property type="match status" value="1"/>
</dbReference>
<feature type="region of interest" description="Disordered" evidence="1">
    <location>
        <begin position="1"/>
        <end position="54"/>
    </location>
</feature>
<sequence length="271" mass="29306">MSAAVRSSVAKPKKRKAAAIADDGDRNAARVAPSGRDKKKKRKKNRTAGEDEGNLDLDAGLNLALANMDGQLLSDHLAQQVSRFGTDLSSVELADLHVPAGAIRDSSSFGKGPRSLENLPTFLEAFASGGPAELGAAPKDKGAPHTIVVAGAGLRAADLTRALRKYQKKGNTVAKLFAKHIKMEEAVSFLQKNHTGVAVGTPVRLMDLLDNGALSVKNLKRIVVDASHIDQKKRGVMDMRETALPLARWLTRPEFKERYVDDENPLHLLFY</sequence>
<dbReference type="Gene3D" id="3.40.50.300">
    <property type="entry name" value="P-loop containing nucleotide triphosphate hydrolases"/>
    <property type="match status" value="1"/>
</dbReference>
<evidence type="ECO:0008006" key="5">
    <source>
        <dbReference type="Google" id="ProtNLM"/>
    </source>
</evidence>
<evidence type="ECO:0000313" key="3">
    <source>
        <dbReference type="EnsemblFungi" id="MAPG_02311T0"/>
    </source>
</evidence>
<evidence type="ECO:0000313" key="4">
    <source>
        <dbReference type="Proteomes" id="UP000011715"/>
    </source>
</evidence>
<name>A0A0C4DR12_MAGP6</name>
<feature type="compositionally biased region" description="Basic residues" evidence="1">
    <location>
        <begin position="37"/>
        <end position="46"/>
    </location>
</feature>
<dbReference type="STRING" id="644358.A0A0C4DR12"/>
<accession>A0A0C4DR12</accession>
<dbReference type="OMA" id="DHFAQKA"/>
<proteinExistence type="predicted"/>
<dbReference type="InterPro" id="IPR032704">
    <property type="entry name" value="Cms1"/>
</dbReference>
<dbReference type="AlphaFoldDB" id="A0A0C4DR12"/>
<dbReference type="eggNOG" id="KOG3089">
    <property type="taxonomic scope" value="Eukaryota"/>
</dbReference>
<dbReference type="PANTHER" id="PTHR24030">
    <property type="entry name" value="PROTEIN CMSS1"/>
    <property type="match status" value="1"/>
</dbReference>
<gene>
    <name evidence="2" type="ORF">MAPG_02311</name>
</gene>
<reference evidence="2" key="3">
    <citation type="submission" date="2011-03" db="EMBL/GenBank/DDBJ databases">
        <title>Annotation of Magnaporthe poae ATCC 64411.</title>
        <authorList>
            <person name="Ma L.-J."/>
            <person name="Dead R."/>
            <person name="Young S.K."/>
            <person name="Zeng Q."/>
            <person name="Gargeya S."/>
            <person name="Fitzgerald M."/>
            <person name="Haas B."/>
            <person name="Abouelleil A."/>
            <person name="Alvarado L."/>
            <person name="Arachchi H.M."/>
            <person name="Berlin A."/>
            <person name="Brown A."/>
            <person name="Chapman S.B."/>
            <person name="Chen Z."/>
            <person name="Dunbar C."/>
            <person name="Freedman E."/>
            <person name="Gearin G."/>
            <person name="Gellesch M."/>
            <person name="Goldberg J."/>
            <person name="Griggs A."/>
            <person name="Gujja S."/>
            <person name="Heiman D."/>
            <person name="Howarth C."/>
            <person name="Larson L."/>
            <person name="Lui A."/>
            <person name="MacDonald P.J.P."/>
            <person name="Mehta T."/>
            <person name="Montmayeur A."/>
            <person name="Murphy C."/>
            <person name="Neiman D."/>
            <person name="Pearson M."/>
            <person name="Priest M."/>
            <person name="Roberts A."/>
            <person name="Saif S."/>
            <person name="Shea T."/>
            <person name="Shenoy N."/>
            <person name="Sisk P."/>
            <person name="Stolte C."/>
            <person name="Sykes S."/>
            <person name="Yandava C."/>
            <person name="Wortman J."/>
            <person name="Nusbaum C."/>
            <person name="Birren B."/>
        </authorList>
    </citation>
    <scope>NUCLEOTIDE SEQUENCE</scope>
    <source>
        <strain evidence="2">ATCC 64411</strain>
    </source>
</reference>
<organism evidence="3 4">
    <name type="scientific">Magnaporthiopsis poae (strain ATCC 64411 / 73-15)</name>
    <name type="common">Kentucky bluegrass fungus</name>
    <name type="synonym">Magnaporthe poae</name>
    <dbReference type="NCBI Taxonomy" id="644358"/>
    <lineage>
        <taxon>Eukaryota</taxon>
        <taxon>Fungi</taxon>
        <taxon>Dikarya</taxon>
        <taxon>Ascomycota</taxon>
        <taxon>Pezizomycotina</taxon>
        <taxon>Sordariomycetes</taxon>
        <taxon>Sordariomycetidae</taxon>
        <taxon>Magnaporthales</taxon>
        <taxon>Magnaporthaceae</taxon>
        <taxon>Magnaporthiopsis</taxon>
    </lineage>
</organism>
<dbReference type="InterPro" id="IPR027417">
    <property type="entry name" value="P-loop_NTPase"/>
</dbReference>
<dbReference type="EMBL" id="ADBL01000583">
    <property type="status" value="NOT_ANNOTATED_CDS"/>
    <property type="molecule type" value="Genomic_DNA"/>
</dbReference>
<keyword evidence="4" id="KW-1185">Reference proteome</keyword>
<evidence type="ECO:0000256" key="1">
    <source>
        <dbReference type="SAM" id="MobiDB-lite"/>
    </source>
</evidence>
<dbReference type="OrthoDB" id="1929311at2759"/>
<reference evidence="4" key="2">
    <citation type="submission" date="2010-05" db="EMBL/GenBank/DDBJ databases">
        <title>The genome sequence of Magnaporthe poae strain ATCC 64411.</title>
        <authorList>
            <person name="Ma L.-J."/>
            <person name="Dead R."/>
            <person name="Young S."/>
            <person name="Zeng Q."/>
            <person name="Koehrsen M."/>
            <person name="Alvarado L."/>
            <person name="Berlin A."/>
            <person name="Chapman S.B."/>
            <person name="Chen Z."/>
            <person name="Freedman E."/>
            <person name="Gellesch M."/>
            <person name="Goldberg J."/>
            <person name="Griggs A."/>
            <person name="Gujja S."/>
            <person name="Heilman E.R."/>
            <person name="Heiman D."/>
            <person name="Hepburn T."/>
            <person name="Howarth C."/>
            <person name="Jen D."/>
            <person name="Larson L."/>
            <person name="Mehta T."/>
            <person name="Neiman D."/>
            <person name="Pearson M."/>
            <person name="Roberts A."/>
            <person name="Saif S."/>
            <person name="Shea T."/>
            <person name="Shenoy N."/>
            <person name="Sisk P."/>
            <person name="Stolte C."/>
            <person name="Sykes S."/>
            <person name="Walk T."/>
            <person name="White J."/>
            <person name="Yandava C."/>
            <person name="Haas B."/>
            <person name="Nusbaum C."/>
            <person name="Birren B."/>
        </authorList>
    </citation>
    <scope>NUCLEOTIDE SEQUENCE [LARGE SCALE GENOMIC DNA]</scope>
    <source>
        <strain evidence="4">ATCC 64411 / 73-15</strain>
    </source>
</reference>
<dbReference type="PANTHER" id="PTHR24030:SF0">
    <property type="entry name" value="PROTEIN CMSS1"/>
    <property type="match status" value="1"/>
</dbReference>
<protein>
    <recommendedName>
        <fullName evidence="5">Protein CMS1</fullName>
    </recommendedName>
</protein>
<dbReference type="Proteomes" id="UP000011715">
    <property type="component" value="Unassembled WGS sequence"/>
</dbReference>
<dbReference type="EMBL" id="GL876967">
    <property type="protein sequence ID" value="KLU83246.1"/>
    <property type="molecule type" value="Genomic_DNA"/>
</dbReference>
<reference evidence="2" key="1">
    <citation type="submission" date="2010-05" db="EMBL/GenBank/DDBJ databases">
        <title>The Genome Sequence of Magnaporthe poae strain ATCC 64411.</title>
        <authorList>
            <consortium name="The Broad Institute Genome Sequencing Platform"/>
            <consortium name="Broad Institute Genome Sequencing Center for Infectious Disease"/>
            <person name="Ma L.-J."/>
            <person name="Dead R."/>
            <person name="Young S."/>
            <person name="Zeng Q."/>
            <person name="Koehrsen M."/>
            <person name="Alvarado L."/>
            <person name="Berlin A."/>
            <person name="Chapman S.B."/>
            <person name="Chen Z."/>
            <person name="Freedman E."/>
            <person name="Gellesch M."/>
            <person name="Goldberg J."/>
            <person name="Griggs A."/>
            <person name="Gujja S."/>
            <person name="Heilman E.R."/>
            <person name="Heiman D."/>
            <person name="Hepburn T."/>
            <person name="Howarth C."/>
            <person name="Jen D."/>
            <person name="Larson L."/>
            <person name="Mehta T."/>
            <person name="Neiman D."/>
            <person name="Pearson M."/>
            <person name="Roberts A."/>
            <person name="Saif S."/>
            <person name="Shea T."/>
            <person name="Shenoy N."/>
            <person name="Sisk P."/>
            <person name="Stolte C."/>
            <person name="Sykes S."/>
            <person name="Walk T."/>
            <person name="White J."/>
            <person name="Yandava C."/>
            <person name="Haas B."/>
            <person name="Nusbaum C."/>
            <person name="Birren B."/>
        </authorList>
    </citation>
    <scope>NUCLEOTIDE SEQUENCE</scope>
    <source>
        <strain evidence="2">ATCC 64411</strain>
    </source>
</reference>
<reference evidence="3" key="5">
    <citation type="submission" date="2015-06" db="UniProtKB">
        <authorList>
            <consortium name="EnsemblFungi"/>
        </authorList>
    </citation>
    <scope>IDENTIFICATION</scope>
    <source>
        <strain evidence="3">ATCC 64411</strain>
    </source>
</reference>
<dbReference type="GO" id="GO:0005634">
    <property type="term" value="C:nucleus"/>
    <property type="evidence" value="ECO:0007669"/>
    <property type="project" value="TreeGrafter"/>
</dbReference>
<dbReference type="GO" id="GO:0030686">
    <property type="term" value="C:90S preribosome"/>
    <property type="evidence" value="ECO:0007669"/>
    <property type="project" value="TreeGrafter"/>
</dbReference>